<proteinExistence type="predicted"/>
<dbReference type="Proteomes" id="UP001596186">
    <property type="component" value="Unassembled WGS sequence"/>
</dbReference>
<dbReference type="InterPro" id="IPR013320">
    <property type="entry name" value="ConA-like_dom_sf"/>
</dbReference>
<evidence type="ECO:0000313" key="1">
    <source>
        <dbReference type="EMBL" id="MFC6323564.1"/>
    </source>
</evidence>
<keyword evidence="2" id="KW-1185">Reference proteome</keyword>
<dbReference type="SUPFAM" id="SSF49899">
    <property type="entry name" value="Concanavalin A-like lectins/glucanases"/>
    <property type="match status" value="1"/>
</dbReference>
<evidence type="ECO:0000313" key="2">
    <source>
        <dbReference type="Proteomes" id="UP001596186"/>
    </source>
</evidence>
<reference evidence="2" key="1">
    <citation type="journal article" date="2019" name="Int. J. Syst. Evol. Microbiol.">
        <title>The Global Catalogue of Microorganisms (GCM) 10K type strain sequencing project: providing services to taxonomists for standard genome sequencing and annotation.</title>
        <authorList>
            <consortium name="The Broad Institute Genomics Platform"/>
            <consortium name="The Broad Institute Genome Sequencing Center for Infectious Disease"/>
            <person name="Wu L."/>
            <person name="Ma J."/>
        </authorList>
    </citation>
    <scope>NUCLEOTIDE SEQUENCE [LARGE SCALE GENOMIC DNA]</scope>
    <source>
        <strain evidence="2">CCM 8895</strain>
    </source>
</reference>
<comment type="caution">
    <text evidence="1">The sequence shown here is derived from an EMBL/GenBank/DDBJ whole genome shotgun (WGS) entry which is preliminary data.</text>
</comment>
<dbReference type="Gene3D" id="2.60.120.200">
    <property type="match status" value="1"/>
</dbReference>
<organism evidence="1 2">
    <name type="scientific">Companilactobacillus baiquanensis</name>
    <dbReference type="NCBI Taxonomy" id="2486005"/>
    <lineage>
        <taxon>Bacteria</taxon>
        <taxon>Bacillati</taxon>
        <taxon>Bacillota</taxon>
        <taxon>Bacilli</taxon>
        <taxon>Lactobacillales</taxon>
        <taxon>Lactobacillaceae</taxon>
        <taxon>Companilactobacillus</taxon>
    </lineage>
</organism>
<protein>
    <recommendedName>
        <fullName evidence="3">Extracellular protein</fullName>
    </recommendedName>
</protein>
<dbReference type="InterPro" id="IPR013783">
    <property type="entry name" value="Ig-like_fold"/>
</dbReference>
<accession>A0ABW1UXR4</accession>
<name>A0ABW1UXR4_9LACO</name>
<dbReference type="RefSeq" id="WP_125592546.1">
    <property type="nucleotide sequence ID" value="NZ_JBHSSN010000014.1"/>
</dbReference>
<sequence length="768" mass="84191">MTINKIIKGMYLFLVLLTTVLFLNIDQMNQSLVKAADLPVTNAPKGLNFDDYFIRGTFRGNSADTSSFKNGDTSIIQITPKQGSTIGGVWSNDAANNYFDLNNKQTLSMWMYFGNEKDPADGLAFVLQNSGYDSISKDGVLPAKGQTMGVWGLDNDYHNSDPKKLSSNAIQNSWALEFDTHINKVTKGAELFSNGRPTDSPTGVNNAFDSLVTTIVDNPSKSFSHIASNYPASPESYVRKKETMQIVSGLPDSVDVYWYQLIHNNLKTTYGPNSNYNFTLSNGLWHHLVINWTPPETGSTIGYLSYSLDDKIHTADVTAGNNAQPVSTSDIPIDTSYFYKNTTQQFAQNAGKVIWGFTGSTGEQYARNMVIFESIPSLVEGSTNTQVFDDSQGGKELSSTDKNVYNYDQLRFVYNVKRDSGAQDWTNIVATINLPKNVLYGNGVIKYSDGTSETIGSNELTTTQFKRTLKDLLKDKDPNSATITLNAIAYSSTPAEDTAIAATDVSFIGDDLIKYTQLQDFVIKTTPMLLEPDNLNLDIDDAQSIDATGKISYIGLSGGVINSNITVHYSLNGSSEKTTNLDSGTDGKMKITIPRTSLKDGDNSLTVYATDKDGNRSNYVTYNISKPTAAPILIDADEKMSFQNVKSNGRDQTILRQGSWKVNIIDNAVDTSNWSLNASAIQTPGSPVLDGDLVYVDSDGITRSILDGSIIEIAKKDTFPSNQIVNDSTYQVANSWNTNNGILLKTKSTTKSGTYQYTITWSLTDSIH</sequence>
<evidence type="ECO:0008006" key="3">
    <source>
        <dbReference type="Google" id="ProtNLM"/>
    </source>
</evidence>
<gene>
    <name evidence="1" type="ORF">ACFP1F_07430</name>
</gene>
<dbReference type="Gene3D" id="2.60.40.10">
    <property type="entry name" value="Immunoglobulins"/>
    <property type="match status" value="1"/>
</dbReference>
<dbReference type="EMBL" id="JBHSSN010000014">
    <property type="protein sequence ID" value="MFC6323564.1"/>
    <property type="molecule type" value="Genomic_DNA"/>
</dbReference>